<evidence type="ECO:0000256" key="1">
    <source>
        <dbReference type="SAM" id="SignalP"/>
    </source>
</evidence>
<accession>A0A0M9VIV8</accession>
<feature type="signal peptide" evidence="1">
    <location>
        <begin position="1"/>
        <end position="19"/>
    </location>
</feature>
<evidence type="ECO:0000313" key="2">
    <source>
        <dbReference type="EMBL" id="KOS07102.1"/>
    </source>
</evidence>
<feature type="chain" id="PRO_5005839032" evidence="1">
    <location>
        <begin position="20"/>
        <end position="230"/>
    </location>
</feature>
<organism evidence="2 3">
    <name type="scientific">Flavobacterium akiainvivens</name>
    <dbReference type="NCBI Taxonomy" id="1202724"/>
    <lineage>
        <taxon>Bacteria</taxon>
        <taxon>Pseudomonadati</taxon>
        <taxon>Bacteroidota</taxon>
        <taxon>Flavobacteriia</taxon>
        <taxon>Flavobacteriales</taxon>
        <taxon>Flavobacteriaceae</taxon>
        <taxon>Flavobacterium</taxon>
    </lineage>
</organism>
<evidence type="ECO:0000313" key="3">
    <source>
        <dbReference type="Proteomes" id="UP000037755"/>
    </source>
</evidence>
<dbReference type="RefSeq" id="WP_054408741.1">
    <property type="nucleotide sequence ID" value="NZ_FOYA01000022.1"/>
</dbReference>
<dbReference type="EMBL" id="LIYD01000005">
    <property type="protein sequence ID" value="KOS07102.1"/>
    <property type="molecule type" value="Genomic_DNA"/>
</dbReference>
<gene>
    <name evidence="2" type="ORF">AM493_14445</name>
</gene>
<dbReference type="Proteomes" id="UP000037755">
    <property type="component" value="Unassembled WGS sequence"/>
</dbReference>
<dbReference type="PATRIC" id="fig|1202724.3.peg.2999"/>
<reference evidence="2 3" key="1">
    <citation type="submission" date="2015-08" db="EMBL/GenBank/DDBJ databases">
        <title>Whole genome sequence of Flavobacterium akiainvivens IK-1T, from decaying Wikstroemia oahuensis, an endemic Hawaiian shrub.</title>
        <authorList>
            <person name="Wan X."/>
            <person name="Hou S."/>
            <person name="Saito J."/>
            <person name="Donachie S."/>
        </authorList>
    </citation>
    <scope>NUCLEOTIDE SEQUENCE [LARGE SCALE GENOMIC DNA]</scope>
    <source>
        <strain evidence="2 3">IK-1</strain>
    </source>
</reference>
<dbReference type="STRING" id="1202724.AM493_14445"/>
<keyword evidence="3" id="KW-1185">Reference proteome</keyword>
<dbReference type="OrthoDB" id="1342686at2"/>
<name>A0A0M9VIV8_9FLAO</name>
<comment type="caution">
    <text evidence="2">The sequence shown here is derived from an EMBL/GenBank/DDBJ whole genome shotgun (WGS) entry which is preliminary data.</text>
</comment>
<dbReference type="AlphaFoldDB" id="A0A0M9VIV8"/>
<keyword evidence="1" id="KW-0732">Signal</keyword>
<sequence>MKHLCALLLLFSLSLTAQVAVDTTTLDNVEVTTLKQSKKITIGNGTRKKAALSPFTTDWSMLGKLFPYKESYTATPFLKNVELFTRNKSNATAQFRLHLYKMGKDSLPAEELVAGGIMASAKRGKKETVVDVTAYNLSMPAEGLIVAYEWLKFDSNLYPYEATGKIVDTEIVIAKKTERVLVHGPDIYSNDMPQPISYYFKGYWHKFQMNQWSRHNGNWMVPAINVTLSN</sequence>
<proteinExistence type="predicted"/>
<protein>
    <submittedName>
        <fullName evidence="2">Uncharacterized protein</fullName>
    </submittedName>
</protein>